<dbReference type="eggNOG" id="ENOG503310E">
    <property type="taxonomic scope" value="Bacteria"/>
</dbReference>
<dbReference type="AlphaFoldDB" id="Q1MQT6"/>
<gene>
    <name evidence="2" type="ordered locus">LI0587</name>
</gene>
<dbReference type="HOGENOM" id="CLU_092437_0_0_7"/>
<dbReference type="KEGG" id="lip:LI0587"/>
<evidence type="ECO:0000313" key="3">
    <source>
        <dbReference type="Proteomes" id="UP000002430"/>
    </source>
</evidence>
<feature type="chain" id="PRO_5004194505" description="Lipoprotein" evidence="1">
    <location>
        <begin position="20"/>
        <end position="214"/>
    </location>
</feature>
<reference evidence="2 3" key="1">
    <citation type="submission" date="2005-11" db="EMBL/GenBank/DDBJ databases">
        <title>The complete genome sequence of Lawsonia intracellularis: the causative agent of proliferative enteropathy.</title>
        <authorList>
            <person name="Kaur K."/>
            <person name="Zhang Q."/>
            <person name="Beckler D."/>
            <person name="Munir S."/>
            <person name="Li L."/>
            <person name="Kinsley K."/>
            <person name="Herron L."/>
            <person name="Peterson A."/>
            <person name="May B."/>
            <person name="Singh S."/>
            <person name="Gebhart C."/>
            <person name="Kapur V."/>
        </authorList>
    </citation>
    <scope>NUCLEOTIDE SEQUENCE [LARGE SCALE GENOMIC DNA]</scope>
    <source>
        <strain evidence="2 3">PHE/MN1-00</strain>
    </source>
</reference>
<organism evidence="2 3">
    <name type="scientific">Lawsonia intracellularis (strain PHE/MN1-00)</name>
    <dbReference type="NCBI Taxonomy" id="363253"/>
    <lineage>
        <taxon>Bacteria</taxon>
        <taxon>Pseudomonadati</taxon>
        <taxon>Thermodesulfobacteriota</taxon>
        <taxon>Desulfovibrionia</taxon>
        <taxon>Desulfovibrionales</taxon>
        <taxon>Desulfovibrionaceae</taxon>
        <taxon>Lawsonia</taxon>
    </lineage>
</organism>
<dbReference type="OrthoDB" id="5449868at2"/>
<dbReference type="PROSITE" id="PS51257">
    <property type="entry name" value="PROKAR_LIPOPROTEIN"/>
    <property type="match status" value="1"/>
</dbReference>
<dbReference type="STRING" id="363253.LI0587"/>
<evidence type="ECO:0008006" key="4">
    <source>
        <dbReference type="Google" id="ProtNLM"/>
    </source>
</evidence>
<name>Q1MQT6_LAWIP</name>
<feature type="signal peptide" evidence="1">
    <location>
        <begin position="1"/>
        <end position="19"/>
    </location>
</feature>
<sequence length="214" mass="23467">MNKVIQLGFILMITSSLLGACGQQLVEIPEVLPKVTIGVVGPIQPMGTTDLLAGYIPEDRGFATEENLIELRSLIIDTLRAQTKREYEFIPAADGADPTITRMAGVNSALEYWVAVGKQLGVEFLIIPYVLSWHPREGSSAGVTSSAELTIDFFLIDTKGEGALLGRSHYSEKQVGLASNLLTLNKFIKRGGKWVTTEELAKEAIEKMIKEFRL</sequence>
<dbReference type="RefSeq" id="WP_011526670.1">
    <property type="nucleotide sequence ID" value="NC_008011.1"/>
</dbReference>
<keyword evidence="1" id="KW-0732">Signal</keyword>
<protein>
    <recommendedName>
        <fullName evidence="4">Lipoprotein</fullName>
    </recommendedName>
</protein>
<accession>Q1MQT6</accession>
<evidence type="ECO:0000256" key="1">
    <source>
        <dbReference type="SAM" id="SignalP"/>
    </source>
</evidence>
<proteinExistence type="predicted"/>
<evidence type="ECO:0000313" key="2">
    <source>
        <dbReference type="EMBL" id="CAJ54641.1"/>
    </source>
</evidence>
<keyword evidence="3" id="KW-1185">Reference proteome</keyword>
<dbReference type="Proteomes" id="UP000002430">
    <property type="component" value="Chromosome"/>
</dbReference>
<dbReference type="EMBL" id="AM180252">
    <property type="protein sequence ID" value="CAJ54641.1"/>
    <property type="molecule type" value="Genomic_DNA"/>
</dbReference>